<evidence type="ECO:0000313" key="2">
    <source>
        <dbReference type="Proteomes" id="UP001458880"/>
    </source>
</evidence>
<evidence type="ECO:0000313" key="1">
    <source>
        <dbReference type="EMBL" id="KAK9679099.1"/>
    </source>
</evidence>
<dbReference type="InterPro" id="IPR050951">
    <property type="entry name" value="Retrovirus_Pol_polyprotein"/>
</dbReference>
<keyword evidence="2" id="KW-1185">Reference proteome</keyword>
<accession>A0AAW1HS92</accession>
<protein>
    <submittedName>
        <fullName evidence="1">Uncharacterized protein</fullName>
    </submittedName>
</protein>
<dbReference type="Proteomes" id="UP001458880">
    <property type="component" value="Unassembled WGS sequence"/>
</dbReference>
<dbReference type="Gene3D" id="3.10.10.10">
    <property type="entry name" value="HIV Type 1 Reverse Transcriptase, subunit A, domain 1"/>
    <property type="match status" value="1"/>
</dbReference>
<dbReference type="InterPro" id="IPR043502">
    <property type="entry name" value="DNA/RNA_pol_sf"/>
</dbReference>
<dbReference type="PANTHER" id="PTHR37984">
    <property type="entry name" value="PROTEIN CBG26694"/>
    <property type="match status" value="1"/>
</dbReference>
<dbReference type="AlphaFoldDB" id="A0AAW1HS92"/>
<organism evidence="1 2">
    <name type="scientific">Popillia japonica</name>
    <name type="common">Japanese beetle</name>
    <dbReference type="NCBI Taxonomy" id="7064"/>
    <lineage>
        <taxon>Eukaryota</taxon>
        <taxon>Metazoa</taxon>
        <taxon>Ecdysozoa</taxon>
        <taxon>Arthropoda</taxon>
        <taxon>Hexapoda</taxon>
        <taxon>Insecta</taxon>
        <taxon>Pterygota</taxon>
        <taxon>Neoptera</taxon>
        <taxon>Endopterygota</taxon>
        <taxon>Coleoptera</taxon>
        <taxon>Polyphaga</taxon>
        <taxon>Scarabaeiformia</taxon>
        <taxon>Scarabaeidae</taxon>
        <taxon>Rutelinae</taxon>
        <taxon>Popillia</taxon>
    </lineage>
</organism>
<dbReference type="PANTHER" id="PTHR37984:SF5">
    <property type="entry name" value="PROTEIN NYNRIN-LIKE"/>
    <property type="match status" value="1"/>
</dbReference>
<comment type="caution">
    <text evidence="1">The sequence shown here is derived from an EMBL/GenBank/DDBJ whole genome shotgun (WGS) entry which is preliminary data.</text>
</comment>
<dbReference type="EMBL" id="JASPKY010001093">
    <property type="protein sequence ID" value="KAK9679099.1"/>
    <property type="molecule type" value="Genomic_DNA"/>
</dbReference>
<reference evidence="1 2" key="1">
    <citation type="journal article" date="2024" name="BMC Genomics">
        <title>De novo assembly and annotation of Popillia japonica's genome with initial clues to its potential as an invasive pest.</title>
        <authorList>
            <person name="Cucini C."/>
            <person name="Boschi S."/>
            <person name="Funari R."/>
            <person name="Cardaioli E."/>
            <person name="Iannotti N."/>
            <person name="Marturano G."/>
            <person name="Paoli F."/>
            <person name="Bruttini M."/>
            <person name="Carapelli A."/>
            <person name="Frati F."/>
            <person name="Nardi F."/>
        </authorList>
    </citation>
    <scope>NUCLEOTIDE SEQUENCE [LARGE SCALE GENOMIC DNA]</scope>
    <source>
        <strain evidence="1">DMR45628</strain>
    </source>
</reference>
<dbReference type="GO" id="GO:0071897">
    <property type="term" value="P:DNA biosynthetic process"/>
    <property type="evidence" value="ECO:0007669"/>
    <property type="project" value="UniProtKB-ARBA"/>
</dbReference>
<name>A0AAW1HS92_POPJA</name>
<dbReference type="SUPFAM" id="SSF56672">
    <property type="entry name" value="DNA/RNA polymerases"/>
    <property type="match status" value="1"/>
</dbReference>
<proteinExistence type="predicted"/>
<gene>
    <name evidence="1" type="ORF">QE152_g40299</name>
</gene>
<sequence>MCTNKNSRGLKLIEVKGANTDFSIDTIETDTGAQVNILPIFFVRKYGWAKEIKKASITGGTSIDPIGMLDAVISYNEKTVSATFYIVDCARETEKIWKSSKSEFIKSNRDVFEGLGCFPDMCKIKLKNDAVPRSVPSRRMPLKIKDKLKKTLELLTEKNIIIPIDEPADWVNNIVIVEKTDGSLRVCIDPSELNKHIVRENFIRFYRSKK</sequence>